<sequence>MEQRDSNLNLDNYNEKQMEEGESSNSFANLEVDLSQRYVETIPLTPFVGDCAPYKEYDRIISLNLSTNRFIHFPLLVCQFKNLRRCFCLLKYFLNFFLRLDISNNQLASLPKDFSSLKYLTQLSLRNNLLECLPFEFQQLKLLEELNISGNLLEQFPFELLQLKQLRILYLGGNLIEYIPAAIAKLKKLEFLNKIFFGNIFRAVLRRKFFQESRSKKENFESKLKTKKSWTALLFRLKILYVGGNRLIAVPDSIGALSELTSLGLADNRLESIPTSIANLHKLTTLSLHNNKIKVLPPGIARLKNLEQLSLRNNPLVTDFVNEILLEPPTLKELAARIVKIRFSINIYRNLIPLELVNYLNTANQCVNPKCKGVYFESCSELVKFVDFCGKYRVPLLHYLCSSKCSTIEPAYAYTSSSSAESDDDQRPMSSTYAKEKMKKVLLG</sequence>
<comment type="caution">
    <text evidence="1">The sequence shown here is derived from an EMBL/GenBank/DDBJ whole genome shotgun (WGS) entry which is preliminary data.</text>
</comment>
<name>A0ACB0Z822_MELEN</name>
<reference evidence="1" key="1">
    <citation type="submission" date="2023-11" db="EMBL/GenBank/DDBJ databases">
        <authorList>
            <person name="Poullet M."/>
        </authorList>
    </citation>
    <scope>NUCLEOTIDE SEQUENCE</scope>
    <source>
        <strain evidence="1">E1834</strain>
    </source>
</reference>
<keyword evidence="2" id="KW-1185">Reference proteome</keyword>
<proteinExistence type="predicted"/>
<evidence type="ECO:0000313" key="1">
    <source>
        <dbReference type="EMBL" id="CAK5075147.1"/>
    </source>
</evidence>
<gene>
    <name evidence="1" type="ORF">MENTE1834_LOCUS21924</name>
</gene>
<protein>
    <submittedName>
        <fullName evidence="1">Uncharacterized protein</fullName>
    </submittedName>
</protein>
<dbReference type="EMBL" id="CAVMJV010000027">
    <property type="protein sequence ID" value="CAK5075147.1"/>
    <property type="molecule type" value="Genomic_DNA"/>
</dbReference>
<evidence type="ECO:0000313" key="2">
    <source>
        <dbReference type="Proteomes" id="UP001497535"/>
    </source>
</evidence>
<accession>A0ACB0Z822</accession>
<dbReference type="Proteomes" id="UP001497535">
    <property type="component" value="Unassembled WGS sequence"/>
</dbReference>
<organism evidence="1 2">
    <name type="scientific">Meloidogyne enterolobii</name>
    <name type="common">Root-knot nematode worm</name>
    <name type="synonym">Meloidogyne mayaguensis</name>
    <dbReference type="NCBI Taxonomy" id="390850"/>
    <lineage>
        <taxon>Eukaryota</taxon>
        <taxon>Metazoa</taxon>
        <taxon>Ecdysozoa</taxon>
        <taxon>Nematoda</taxon>
        <taxon>Chromadorea</taxon>
        <taxon>Rhabditida</taxon>
        <taxon>Tylenchina</taxon>
        <taxon>Tylenchomorpha</taxon>
        <taxon>Tylenchoidea</taxon>
        <taxon>Meloidogynidae</taxon>
        <taxon>Meloidogyninae</taxon>
        <taxon>Meloidogyne</taxon>
    </lineage>
</organism>